<evidence type="ECO:0000313" key="1">
    <source>
        <dbReference type="EMBL" id="KAI9901013.1"/>
    </source>
</evidence>
<dbReference type="EMBL" id="CM047942">
    <property type="protein sequence ID" value="KAI9901013.1"/>
    <property type="molecule type" value="Genomic_DNA"/>
</dbReference>
<comment type="caution">
    <text evidence="1">The sequence shown here is derived from an EMBL/GenBank/DDBJ whole genome shotgun (WGS) entry which is preliminary data.</text>
</comment>
<organism evidence="1 2">
    <name type="scientific">Trichothecium roseum</name>
    <dbReference type="NCBI Taxonomy" id="47278"/>
    <lineage>
        <taxon>Eukaryota</taxon>
        <taxon>Fungi</taxon>
        <taxon>Dikarya</taxon>
        <taxon>Ascomycota</taxon>
        <taxon>Pezizomycotina</taxon>
        <taxon>Sordariomycetes</taxon>
        <taxon>Hypocreomycetidae</taxon>
        <taxon>Hypocreales</taxon>
        <taxon>Hypocreales incertae sedis</taxon>
        <taxon>Trichothecium</taxon>
    </lineage>
</organism>
<gene>
    <name evidence="1" type="ORF">N3K66_002830</name>
</gene>
<reference evidence="1" key="1">
    <citation type="submission" date="2022-10" db="EMBL/GenBank/DDBJ databases">
        <title>Complete Genome of Trichothecium roseum strain YXFP-22015, a Plant Pathogen Isolated from Citrus.</title>
        <authorList>
            <person name="Wang Y."/>
            <person name="Zhu L."/>
        </authorList>
    </citation>
    <scope>NUCLEOTIDE SEQUENCE</scope>
    <source>
        <strain evidence="1">YXFP-22015</strain>
    </source>
</reference>
<proteinExistence type="predicted"/>
<accession>A0ACC0V3Q5</accession>
<evidence type="ECO:0000313" key="2">
    <source>
        <dbReference type="Proteomes" id="UP001163324"/>
    </source>
</evidence>
<protein>
    <submittedName>
        <fullName evidence="1">Uncharacterized protein</fullName>
    </submittedName>
</protein>
<sequence>MASKVQDCDCGFVDSADPSESIFTSFLAVDFTSTSSKDFDNIFISASYDVFKDGSPYTRDFSPDQVQLSEDGLALIVSPVSKSESVPCAQIFTRDSTFFYGSYHVQLQASNVAGTTTAFFNYKNDSSEVDIEYLNAWDDATLLYTTKPQIYSASGTPSNLTYQRERWNDTSVAFYDDSHDWSFIWLPEIVYFGLDEEYSRYIDTNVPQAPGRLAISQWSDGNPNYSLGPPDKDSTVTVSYLWAVYNSTGAKELACKKTDSTCTISKGVFQPSNASGGGDDSGSPPVIDINSASPRVEPMAFNLLFGFFFLFWVTSWRSA</sequence>
<dbReference type="Proteomes" id="UP001163324">
    <property type="component" value="Chromosome 3"/>
</dbReference>
<keyword evidence="2" id="KW-1185">Reference proteome</keyword>
<name>A0ACC0V3Q5_9HYPO</name>